<evidence type="ECO:0000313" key="2">
    <source>
        <dbReference type="Proteomes" id="UP001430953"/>
    </source>
</evidence>
<dbReference type="AlphaFoldDB" id="A0AAW2FE44"/>
<comment type="caution">
    <text evidence="1">The sequence shown here is derived from an EMBL/GenBank/DDBJ whole genome shotgun (WGS) entry which is preliminary data.</text>
</comment>
<proteinExistence type="predicted"/>
<protein>
    <submittedName>
        <fullName evidence="1">Uncharacterized protein</fullName>
    </submittedName>
</protein>
<keyword evidence="2" id="KW-1185">Reference proteome</keyword>
<dbReference type="EMBL" id="JADYXP020000012">
    <property type="protein sequence ID" value="KAL0112829.1"/>
    <property type="molecule type" value="Genomic_DNA"/>
</dbReference>
<evidence type="ECO:0000313" key="1">
    <source>
        <dbReference type="EMBL" id="KAL0112829.1"/>
    </source>
</evidence>
<dbReference type="Proteomes" id="UP001430953">
    <property type="component" value="Unassembled WGS sequence"/>
</dbReference>
<organism evidence="1 2">
    <name type="scientific">Cardiocondyla obscurior</name>
    <dbReference type="NCBI Taxonomy" id="286306"/>
    <lineage>
        <taxon>Eukaryota</taxon>
        <taxon>Metazoa</taxon>
        <taxon>Ecdysozoa</taxon>
        <taxon>Arthropoda</taxon>
        <taxon>Hexapoda</taxon>
        <taxon>Insecta</taxon>
        <taxon>Pterygota</taxon>
        <taxon>Neoptera</taxon>
        <taxon>Endopterygota</taxon>
        <taxon>Hymenoptera</taxon>
        <taxon>Apocrita</taxon>
        <taxon>Aculeata</taxon>
        <taxon>Formicoidea</taxon>
        <taxon>Formicidae</taxon>
        <taxon>Myrmicinae</taxon>
        <taxon>Cardiocondyla</taxon>
    </lineage>
</organism>
<reference evidence="1 2" key="1">
    <citation type="submission" date="2023-03" db="EMBL/GenBank/DDBJ databases">
        <title>High recombination rates correlate with genetic variation in Cardiocondyla obscurior ants.</title>
        <authorList>
            <person name="Errbii M."/>
        </authorList>
    </citation>
    <scope>NUCLEOTIDE SEQUENCE [LARGE SCALE GENOMIC DNA]</scope>
    <source>
        <strain evidence="1">Alpha-2009</strain>
        <tissue evidence="1">Whole body</tissue>
    </source>
</reference>
<sequence length="83" mass="9284">MGRNGGGAFSRLTRTVSALRNERNCRRSLFAVVRGGGEKKEKRKRRFPSFFRHNFIPGASSRTAGYRDSLAKGKSAFCLPLFS</sequence>
<gene>
    <name evidence="1" type="ORF">PUN28_012236</name>
</gene>
<name>A0AAW2FE44_9HYME</name>
<accession>A0AAW2FE44</accession>